<evidence type="ECO:0008006" key="3">
    <source>
        <dbReference type="Google" id="ProtNLM"/>
    </source>
</evidence>
<dbReference type="AlphaFoldDB" id="A0A5A9ZUA9"/>
<proteinExistence type="predicted"/>
<dbReference type="RefSeq" id="WP_111362288.1">
    <property type="nucleotide sequence ID" value="NZ_VINQ01000001.1"/>
</dbReference>
<evidence type="ECO:0000313" key="2">
    <source>
        <dbReference type="Proteomes" id="UP000325291"/>
    </source>
</evidence>
<gene>
    <name evidence="1" type="ORF">FLO80_00430</name>
</gene>
<dbReference type="Proteomes" id="UP000325291">
    <property type="component" value="Unassembled WGS sequence"/>
</dbReference>
<keyword evidence="2" id="KW-1185">Reference proteome</keyword>
<reference evidence="1 2" key="1">
    <citation type="submission" date="2019-07" db="EMBL/GenBank/DDBJ databases">
        <title>Aquicoccus porphyridii gen. nov., sp. nov., isolated from a small marine red alga, Porphyridium marinum.</title>
        <authorList>
            <person name="Liu L."/>
        </authorList>
    </citation>
    <scope>NUCLEOTIDE SEQUENCE [LARGE SCALE GENOMIC DNA]</scope>
    <source>
        <strain evidence="1 2">L1 8-17</strain>
    </source>
</reference>
<evidence type="ECO:0000313" key="1">
    <source>
        <dbReference type="EMBL" id="KAA0920681.1"/>
    </source>
</evidence>
<accession>A0A5A9ZUA9</accession>
<dbReference type="EMBL" id="VINQ01000001">
    <property type="protein sequence ID" value="KAA0920681.1"/>
    <property type="molecule type" value="Genomic_DNA"/>
</dbReference>
<comment type="caution">
    <text evidence="1">The sequence shown here is derived from an EMBL/GenBank/DDBJ whole genome shotgun (WGS) entry which is preliminary data.</text>
</comment>
<protein>
    <recommendedName>
        <fullName evidence="3">STAS/SEC14 domain-containing protein</fullName>
    </recommendedName>
</protein>
<organism evidence="1 2">
    <name type="scientific">Aquicoccus porphyridii</name>
    <dbReference type="NCBI Taxonomy" id="1852029"/>
    <lineage>
        <taxon>Bacteria</taxon>
        <taxon>Pseudomonadati</taxon>
        <taxon>Pseudomonadota</taxon>
        <taxon>Alphaproteobacteria</taxon>
        <taxon>Rhodobacterales</taxon>
        <taxon>Paracoccaceae</taxon>
        <taxon>Aquicoccus</taxon>
    </lineage>
</organism>
<sequence>MPVTYDIDKTDHLVTARYSGNVTLDEIAAMFSAYVEDPDFRTDRPHLADLSGVTGTDIGFAETYTLFSMFLRSYAQPDHQLRIAIHALDPATFGIARIFQNLAESSDAIDVELFDTPDAARNWALSRNLASTAPPHG</sequence>
<name>A0A5A9ZUA9_9RHOB</name>